<dbReference type="Pfam" id="PF02687">
    <property type="entry name" value="FtsX"/>
    <property type="match status" value="1"/>
</dbReference>
<dbReference type="GO" id="GO:0044874">
    <property type="term" value="P:lipoprotein localization to outer membrane"/>
    <property type="evidence" value="ECO:0007669"/>
    <property type="project" value="TreeGrafter"/>
</dbReference>
<sequence length="424" mass="46308">MIKFLLKGILNDKGRSLLPIIVVTLGSMLTIFLHSWLTGVMGESIELSSNYNTGDVRVMTRAYAAEKEQFPNDLAILDSPLLVEELKKLEPSVEWAERIRFGALADFPDSLGETRGQGAVVGWAVDLLGEGSKEPQRFNLQESLERGRLPEKGGECLLSEDLAARYGVSPGEQFTLFGTTMEGGMSFTNFIVSGTIRFGSPALDRGAVIADIEDIRAAFDMEGASGEILGFLPYDYFNEEEAEAVKSRLNAEWASDEDEFAPVAQSLRDVPGMADFLAYSNYIGTIMIFLFVSAMAIVLWNAGLLGGLRRYTEFGVRIALGEDKGHIYRSLLWEALMTGVIGSVIGTALGVTVVYALNSHGIDISGMMKNATMLMPSVMRPAVTPVMWYIGFIPGVFSMLLGNALAGIGIYKRETARLFNELEV</sequence>
<comment type="caution">
    <text evidence="8">The sequence shown here is derived from an EMBL/GenBank/DDBJ whole genome shotgun (WGS) entry which is preliminary data.</text>
</comment>
<feature type="transmembrane region" description="Helical" evidence="6">
    <location>
        <begin position="386"/>
        <end position="411"/>
    </location>
</feature>
<name>A0A644XQD9_9ZZZZ</name>
<feature type="transmembrane region" description="Helical" evidence="6">
    <location>
        <begin position="331"/>
        <end position="357"/>
    </location>
</feature>
<gene>
    <name evidence="8" type="ORF">SDC9_64827</name>
</gene>
<keyword evidence="4 6" id="KW-1133">Transmembrane helix</keyword>
<dbReference type="InterPro" id="IPR003838">
    <property type="entry name" value="ABC3_permease_C"/>
</dbReference>
<accession>A0A644XQD9</accession>
<dbReference type="GO" id="GO:0098797">
    <property type="term" value="C:plasma membrane protein complex"/>
    <property type="evidence" value="ECO:0007669"/>
    <property type="project" value="TreeGrafter"/>
</dbReference>
<keyword evidence="2" id="KW-1003">Cell membrane</keyword>
<feature type="transmembrane region" description="Helical" evidence="6">
    <location>
        <begin position="276"/>
        <end position="300"/>
    </location>
</feature>
<dbReference type="AlphaFoldDB" id="A0A644XQD9"/>
<evidence type="ECO:0000256" key="2">
    <source>
        <dbReference type="ARBA" id="ARBA00022475"/>
    </source>
</evidence>
<dbReference type="PANTHER" id="PTHR30489">
    <property type="entry name" value="LIPOPROTEIN-RELEASING SYSTEM TRANSMEMBRANE PROTEIN LOLE"/>
    <property type="match status" value="1"/>
</dbReference>
<organism evidence="8">
    <name type="scientific">bioreactor metagenome</name>
    <dbReference type="NCBI Taxonomy" id="1076179"/>
    <lineage>
        <taxon>unclassified sequences</taxon>
        <taxon>metagenomes</taxon>
        <taxon>ecological metagenomes</taxon>
    </lineage>
</organism>
<reference evidence="8" key="1">
    <citation type="submission" date="2019-08" db="EMBL/GenBank/DDBJ databases">
        <authorList>
            <person name="Kucharzyk K."/>
            <person name="Murdoch R.W."/>
            <person name="Higgins S."/>
            <person name="Loffler F."/>
        </authorList>
    </citation>
    <scope>NUCLEOTIDE SEQUENCE</scope>
</reference>
<comment type="subcellular location">
    <subcellularLocation>
        <location evidence="1">Cell membrane</location>
        <topology evidence="1">Multi-pass membrane protein</topology>
    </subcellularLocation>
</comment>
<evidence type="ECO:0000259" key="7">
    <source>
        <dbReference type="Pfam" id="PF02687"/>
    </source>
</evidence>
<feature type="transmembrane region" description="Helical" evidence="6">
    <location>
        <begin position="16"/>
        <end position="37"/>
    </location>
</feature>
<dbReference type="InterPro" id="IPR051447">
    <property type="entry name" value="Lipoprotein-release_system"/>
</dbReference>
<evidence type="ECO:0000313" key="8">
    <source>
        <dbReference type="EMBL" id="MPM18416.1"/>
    </source>
</evidence>
<evidence type="ECO:0000256" key="6">
    <source>
        <dbReference type="SAM" id="Phobius"/>
    </source>
</evidence>
<dbReference type="EMBL" id="VSSQ01002980">
    <property type="protein sequence ID" value="MPM18416.1"/>
    <property type="molecule type" value="Genomic_DNA"/>
</dbReference>
<keyword evidence="3 6" id="KW-0812">Transmembrane</keyword>
<keyword evidence="5 6" id="KW-0472">Membrane</keyword>
<evidence type="ECO:0000256" key="3">
    <source>
        <dbReference type="ARBA" id="ARBA00022692"/>
    </source>
</evidence>
<evidence type="ECO:0000256" key="5">
    <source>
        <dbReference type="ARBA" id="ARBA00023136"/>
    </source>
</evidence>
<dbReference type="PANTHER" id="PTHR30489:SF0">
    <property type="entry name" value="LIPOPROTEIN-RELEASING SYSTEM TRANSMEMBRANE PROTEIN LOLE"/>
    <property type="match status" value="1"/>
</dbReference>
<protein>
    <recommendedName>
        <fullName evidence="7">ABC3 transporter permease C-terminal domain-containing protein</fullName>
    </recommendedName>
</protein>
<evidence type="ECO:0000256" key="1">
    <source>
        <dbReference type="ARBA" id="ARBA00004651"/>
    </source>
</evidence>
<feature type="domain" description="ABC3 transporter permease C-terminal" evidence="7">
    <location>
        <begin position="286"/>
        <end position="414"/>
    </location>
</feature>
<evidence type="ECO:0000256" key="4">
    <source>
        <dbReference type="ARBA" id="ARBA00022989"/>
    </source>
</evidence>
<proteinExistence type="predicted"/>